<proteinExistence type="predicted"/>
<keyword evidence="1" id="KW-0472">Membrane</keyword>
<evidence type="ECO:0000313" key="2">
    <source>
        <dbReference type="EMBL" id="KAK9175934.1"/>
    </source>
</evidence>
<comment type="caution">
    <text evidence="2">The sequence shown here is derived from an EMBL/GenBank/DDBJ whole genome shotgun (WGS) entry which is preliminary data.</text>
</comment>
<dbReference type="EMBL" id="JBCGBO010000025">
    <property type="protein sequence ID" value="KAK9175934.1"/>
    <property type="molecule type" value="Genomic_DNA"/>
</dbReference>
<evidence type="ECO:0000313" key="3">
    <source>
        <dbReference type="Proteomes" id="UP001428341"/>
    </source>
</evidence>
<keyword evidence="3" id="KW-1185">Reference proteome</keyword>
<organism evidence="2 3">
    <name type="scientific">Citrus x changshan-huyou</name>
    <dbReference type="NCBI Taxonomy" id="2935761"/>
    <lineage>
        <taxon>Eukaryota</taxon>
        <taxon>Viridiplantae</taxon>
        <taxon>Streptophyta</taxon>
        <taxon>Embryophyta</taxon>
        <taxon>Tracheophyta</taxon>
        <taxon>Spermatophyta</taxon>
        <taxon>Magnoliopsida</taxon>
        <taxon>eudicotyledons</taxon>
        <taxon>Gunneridae</taxon>
        <taxon>Pentapetalae</taxon>
        <taxon>rosids</taxon>
        <taxon>malvids</taxon>
        <taxon>Sapindales</taxon>
        <taxon>Rutaceae</taxon>
        <taxon>Aurantioideae</taxon>
        <taxon>Citrus</taxon>
    </lineage>
</organism>
<gene>
    <name evidence="2" type="ORF">WN944_027945</name>
</gene>
<sequence length="89" mass="10362">MESLPLESMIQWYLLIPLFLLCFSSNMSRLKLKYTHFKKMEYEAYKLMKKQNLRLPPKRGQVLKKILKELFGSAGGKRRRNGVGGGGLR</sequence>
<evidence type="ECO:0000256" key="1">
    <source>
        <dbReference type="SAM" id="Phobius"/>
    </source>
</evidence>
<dbReference type="Proteomes" id="UP001428341">
    <property type="component" value="Unassembled WGS sequence"/>
</dbReference>
<keyword evidence="1" id="KW-0812">Transmembrane</keyword>
<reference evidence="2 3" key="1">
    <citation type="submission" date="2024-05" db="EMBL/GenBank/DDBJ databases">
        <title>Haplotype-resolved chromosome-level genome assembly of Huyou (Citrus changshanensis).</title>
        <authorList>
            <person name="Miao C."/>
            <person name="Chen W."/>
            <person name="Wu Y."/>
            <person name="Wang L."/>
            <person name="Zhao S."/>
            <person name="Grierson D."/>
            <person name="Xu C."/>
            <person name="Chen K."/>
        </authorList>
    </citation>
    <scope>NUCLEOTIDE SEQUENCE [LARGE SCALE GENOMIC DNA]</scope>
    <source>
        <strain evidence="2">01-14</strain>
        <tissue evidence="2">Leaf</tissue>
    </source>
</reference>
<keyword evidence="1" id="KW-1133">Transmembrane helix</keyword>
<name>A0AAP0LPR7_9ROSI</name>
<accession>A0AAP0LPR7</accession>
<dbReference type="AlphaFoldDB" id="A0AAP0LPR7"/>
<protein>
    <submittedName>
        <fullName evidence="2">Uncharacterized protein</fullName>
    </submittedName>
</protein>
<feature type="transmembrane region" description="Helical" evidence="1">
    <location>
        <begin position="12"/>
        <end position="30"/>
    </location>
</feature>